<comment type="caution">
    <text evidence="1">The sequence shown here is derived from an EMBL/GenBank/DDBJ whole genome shotgun (WGS) entry which is preliminary data.</text>
</comment>
<proteinExistence type="predicted"/>
<dbReference type="Proteomes" id="UP001153678">
    <property type="component" value="Unassembled WGS sequence"/>
</dbReference>
<protein>
    <submittedName>
        <fullName evidence="1">8943_t:CDS:1</fullName>
    </submittedName>
</protein>
<keyword evidence="2" id="KW-1185">Reference proteome</keyword>
<organism evidence="1 2">
    <name type="scientific">Funneliformis geosporum</name>
    <dbReference type="NCBI Taxonomy" id="1117311"/>
    <lineage>
        <taxon>Eukaryota</taxon>
        <taxon>Fungi</taxon>
        <taxon>Fungi incertae sedis</taxon>
        <taxon>Mucoromycota</taxon>
        <taxon>Glomeromycotina</taxon>
        <taxon>Glomeromycetes</taxon>
        <taxon>Glomerales</taxon>
        <taxon>Glomeraceae</taxon>
        <taxon>Funneliformis</taxon>
    </lineage>
</organism>
<dbReference type="EMBL" id="CAMKVN010001334">
    <property type="protein sequence ID" value="CAI2175257.1"/>
    <property type="molecule type" value="Genomic_DNA"/>
</dbReference>
<accession>A0A9W4SNN8</accession>
<evidence type="ECO:0000313" key="1">
    <source>
        <dbReference type="EMBL" id="CAI2175257.1"/>
    </source>
</evidence>
<name>A0A9W4SNN8_9GLOM</name>
<evidence type="ECO:0000313" key="2">
    <source>
        <dbReference type="Proteomes" id="UP001153678"/>
    </source>
</evidence>
<reference evidence="1" key="1">
    <citation type="submission" date="2022-08" db="EMBL/GenBank/DDBJ databases">
        <authorList>
            <person name="Kallberg Y."/>
            <person name="Tangrot J."/>
            <person name="Rosling A."/>
        </authorList>
    </citation>
    <scope>NUCLEOTIDE SEQUENCE</scope>
    <source>
        <strain evidence="1">Wild A</strain>
    </source>
</reference>
<gene>
    <name evidence="1" type="ORF">FWILDA_LOCUS7002</name>
</gene>
<dbReference type="AlphaFoldDB" id="A0A9W4SNN8"/>
<sequence>MPYFETYIPSITHLSTQSPPRSIQGRIIPQNNFERNNENSFLVTAEESKKLSSWLVRSGNVIIENSLALAFEIDKLQKELKGLWSSNMTMRVIHH</sequence>